<dbReference type="Proteomes" id="UP000178895">
    <property type="component" value="Unassembled WGS sequence"/>
</dbReference>
<organism evidence="1 2">
    <name type="scientific">Candidatus Magasanikbacteria bacterium RIFOXYC2_FULL_40_16</name>
    <dbReference type="NCBI Taxonomy" id="1798703"/>
    <lineage>
        <taxon>Bacteria</taxon>
        <taxon>Candidatus Magasanikiibacteriota</taxon>
    </lineage>
</organism>
<proteinExistence type="predicted"/>
<evidence type="ECO:0000313" key="2">
    <source>
        <dbReference type="Proteomes" id="UP000178895"/>
    </source>
</evidence>
<comment type="caution">
    <text evidence="1">The sequence shown here is derived from an EMBL/GenBank/DDBJ whole genome shotgun (WGS) entry which is preliminary data.</text>
</comment>
<accession>A0A1F6P2E9</accession>
<evidence type="ECO:0000313" key="1">
    <source>
        <dbReference type="EMBL" id="OGH90260.1"/>
    </source>
</evidence>
<gene>
    <name evidence="1" type="ORF">A2469_00140</name>
</gene>
<dbReference type="AlphaFoldDB" id="A0A1F6P2E9"/>
<protein>
    <submittedName>
        <fullName evidence="1">Uncharacterized protein</fullName>
    </submittedName>
</protein>
<name>A0A1F6P2E9_9BACT</name>
<sequence>MVRWDVQGPVRQDIRVVHEVQLRTADVPDLRPVWVAGVGRALLVDGAVAVVVQSVGADFRAAVTVAVGVQTRSAHVHHVRLHRLGGTAPQPVLAEIGGAGGGAVAVVDATDALIGFRVADLTLVTDVAERFAGVGARVTVVLAIAQDVVVAVRELQAFHAGVGGRIAVADGAVVRFQTADTLVGLCVADETHAFA</sequence>
<dbReference type="EMBL" id="MFQY01000009">
    <property type="protein sequence ID" value="OGH90260.1"/>
    <property type="molecule type" value="Genomic_DNA"/>
</dbReference>
<reference evidence="1 2" key="1">
    <citation type="journal article" date="2016" name="Nat. Commun.">
        <title>Thousands of microbial genomes shed light on interconnected biogeochemical processes in an aquifer system.</title>
        <authorList>
            <person name="Anantharaman K."/>
            <person name="Brown C.T."/>
            <person name="Hug L.A."/>
            <person name="Sharon I."/>
            <person name="Castelle C.J."/>
            <person name="Probst A.J."/>
            <person name="Thomas B.C."/>
            <person name="Singh A."/>
            <person name="Wilkins M.J."/>
            <person name="Karaoz U."/>
            <person name="Brodie E.L."/>
            <person name="Williams K.H."/>
            <person name="Hubbard S.S."/>
            <person name="Banfield J.F."/>
        </authorList>
    </citation>
    <scope>NUCLEOTIDE SEQUENCE [LARGE SCALE GENOMIC DNA]</scope>
</reference>